<comment type="caution">
    <text evidence="1">The sequence shown here is derived from an EMBL/GenBank/DDBJ whole genome shotgun (WGS) entry which is preliminary data.</text>
</comment>
<reference evidence="1 2" key="1">
    <citation type="submission" date="2017-11" db="EMBL/GenBank/DDBJ databases">
        <title>Isolation and Characterization of Methanogenic Archaea from Saline Meromictic Lake at Siberia.</title>
        <authorList>
            <person name="Shen Y."/>
            <person name="Huang H.-H."/>
            <person name="Lai M.-C."/>
            <person name="Chen S.-C."/>
        </authorList>
    </citation>
    <scope>NUCLEOTIDE SEQUENCE [LARGE SCALE GENOMIC DNA]</scope>
    <source>
        <strain evidence="1 2">SY-01</strain>
    </source>
</reference>
<dbReference type="OrthoDB" id="124808at2157"/>
<dbReference type="Proteomes" id="UP000297295">
    <property type="component" value="Unassembled WGS sequence"/>
</dbReference>
<protein>
    <submittedName>
        <fullName evidence="1">Uncharacterized protein</fullName>
    </submittedName>
</protein>
<accession>A0A4E0QA21</accession>
<organism evidence="1 2">
    <name type="scientific">Methanolobus halotolerans</name>
    <dbReference type="NCBI Taxonomy" id="2052935"/>
    <lineage>
        <taxon>Archaea</taxon>
        <taxon>Methanobacteriati</taxon>
        <taxon>Methanobacteriota</taxon>
        <taxon>Stenosarchaea group</taxon>
        <taxon>Methanomicrobia</taxon>
        <taxon>Methanosarcinales</taxon>
        <taxon>Methanosarcinaceae</taxon>
        <taxon>Methanolobus</taxon>
    </lineage>
</organism>
<gene>
    <name evidence="1" type="ORF">CUN85_07220</name>
</gene>
<name>A0A4E0QA21_9EURY</name>
<dbReference type="AlphaFoldDB" id="A0A4E0QA21"/>
<sequence length="67" mass="7754">MFWGLSHLTEEQTKAITDLEKKFNATILAFSSKDIEYADLNEEQLKELKDLEDKLGLSLVTLKMSYK</sequence>
<proteinExistence type="predicted"/>
<dbReference type="RefSeq" id="WP_135389647.1">
    <property type="nucleotide sequence ID" value="NZ_PGGK01000006.1"/>
</dbReference>
<keyword evidence="2" id="KW-1185">Reference proteome</keyword>
<evidence type="ECO:0000313" key="2">
    <source>
        <dbReference type="Proteomes" id="UP000297295"/>
    </source>
</evidence>
<evidence type="ECO:0000313" key="1">
    <source>
        <dbReference type="EMBL" id="TGC09152.1"/>
    </source>
</evidence>
<dbReference type="EMBL" id="PGGK01000006">
    <property type="protein sequence ID" value="TGC09152.1"/>
    <property type="molecule type" value="Genomic_DNA"/>
</dbReference>